<dbReference type="PANTHER" id="PTHR30413">
    <property type="entry name" value="INNER MEMBRANE TRANSPORT PERMEASE"/>
    <property type="match status" value="1"/>
</dbReference>
<evidence type="ECO:0000259" key="10">
    <source>
        <dbReference type="PROSITE" id="PS51012"/>
    </source>
</evidence>
<feature type="transmembrane region" description="Helical" evidence="9">
    <location>
        <begin position="87"/>
        <end position="106"/>
    </location>
</feature>
<keyword evidence="5" id="KW-0997">Cell inner membrane</keyword>
<dbReference type="HOGENOM" id="CLU_060703_3_0_0"/>
<keyword evidence="6 9" id="KW-0812">Transmembrane</keyword>
<keyword evidence="7 9" id="KW-1133">Transmembrane helix</keyword>
<feature type="domain" description="ABC transmembrane type-2" evidence="10">
    <location>
        <begin position="54"/>
        <end position="274"/>
    </location>
</feature>
<feature type="transmembrane region" description="Helical" evidence="9">
    <location>
        <begin position="196"/>
        <end position="213"/>
    </location>
</feature>
<evidence type="ECO:0000313" key="11">
    <source>
        <dbReference type="EMBL" id="ABJ85599.1"/>
    </source>
</evidence>
<dbReference type="eggNOG" id="COG1682">
    <property type="taxonomic scope" value="Bacteria"/>
</dbReference>
<protein>
    <recommendedName>
        <fullName evidence="9">Transport permease protein</fullName>
    </recommendedName>
</protein>
<dbReference type="GO" id="GO:0005886">
    <property type="term" value="C:plasma membrane"/>
    <property type="evidence" value="ECO:0007669"/>
    <property type="project" value="UniProtKB-SubCell"/>
</dbReference>
<feature type="transmembrane region" description="Helical" evidence="9">
    <location>
        <begin position="161"/>
        <end position="184"/>
    </location>
</feature>
<gene>
    <name evidence="11" type="ordered locus">Acid_4640</name>
</gene>
<dbReference type="InterPro" id="IPR013525">
    <property type="entry name" value="ABC2_TM"/>
</dbReference>
<evidence type="ECO:0000256" key="2">
    <source>
        <dbReference type="ARBA" id="ARBA00007783"/>
    </source>
</evidence>
<reference evidence="11" key="1">
    <citation type="submission" date="2006-10" db="EMBL/GenBank/DDBJ databases">
        <title>Complete sequence of Solibacter usitatus Ellin6076.</title>
        <authorList>
            <consortium name="US DOE Joint Genome Institute"/>
            <person name="Copeland A."/>
            <person name="Lucas S."/>
            <person name="Lapidus A."/>
            <person name="Barry K."/>
            <person name="Detter J.C."/>
            <person name="Glavina del Rio T."/>
            <person name="Hammon N."/>
            <person name="Israni S."/>
            <person name="Dalin E."/>
            <person name="Tice H."/>
            <person name="Pitluck S."/>
            <person name="Thompson L.S."/>
            <person name="Brettin T."/>
            <person name="Bruce D."/>
            <person name="Han C."/>
            <person name="Tapia R."/>
            <person name="Gilna P."/>
            <person name="Schmutz J."/>
            <person name="Larimer F."/>
            <person name="Land M."/>
            <person name="Hauser L."/>
            <person name="Kyrpides N."/>
            <person name="Mikhailova N."/>
            <person name="Janssen P.H."/>
            <person name="Kuske C.R."/>
            <person name="Richardson P."/>
        </authorList>
    </citation>
    <scope>NUCLEOTIDE SEQUENCE</scope>
    <source>
        <strain evidence="11">Ellin6076</strain>
    </source>
</reference>
<evidence type="ECO:0000256" key="3">
    <source>
        <dbReference type="ARBA" id="ARBA00022448"/>
    </source>
</evidence>
<name>Q01XL6_SOLUE</name>
<dbReference type="InterPro" id="IPR047817">
    <property type="entry name" value="ABC2_TM_bact-type"/>
</dbReference>
<evidence type="ECO:0000256" key="7">
    <source>
        <dbReference type="ARBA" id="ARBA00022989"/>
    </source>
</evidence>
<evidence type="ECO:0000256" key="6">
    <source>
        <dbReference type="ARBA" id="ARBA00022692"/>
    </source>
</evidence>
<evidence type="ECO:0000256" key="9">
    <source>
        <dbReference type="RuleBase" id="RU361157"/>
    </source>
</evidence>
<dbReference type="PANTHER" id="PTHR30413:SF8">
    <property type="entry name" value="TRANSPORT PERMEASE PROTEIN"/>
    <property type="match status" value="1"/>
</dbReference>
<dbReference type="AlphaFoldDB" id="Q01XL6"/>
<dbReference type="GO" id="GO:0015920">
    <property type="term" value="P:lipopolysaccharide transport"/>
    <property type="evidence" value="ECO:0007669"/>
    <property type="project" value="TreeGrafter"/>
</dbReference>
<evidence type="ECO:0000256" key="1">
    <source>
        <dbReference type="ARBA" id="ARBA00004429"/>
    </source>
</evidence>
<evidence type="ECO:0000256" key="8">
    <source>
        <dbReference type="ARBA" id="ARBA00023136"/>
    </source>
</evidence>
<dbReference type="InParanoid" id="Q01XL6"/>
<dbReference type="EMBL" id="CP000473">
    <property type="protein sequence ID" value="ABJ85599.1"/>
    <property type="molecule type" value="Genomic_DNA"/>
</dbReference>
<keyword evidence="3 9" id="KW-0813">Transport</keyword>
<feature type="transmembrane region" description="Helical" evidence="9">
    <location>
        <begin position="252"/>
        <end position="271"/>
    </location>
</feature>
<proteinExistence type="inferred from homology"/>
<feature type="transmembrane region" description="Helical" evidence="9">
    <location>
        <begin position="53"/>
        <end position="75"/>
    </location>
</feature>
<evidence type="ECO:0000256" key="5">
    <source>
        <dbReference type="ARBA" id="ARBA00022519"/>
    </source>
</evidence>
<dbReference type="Pfam" id="PF01061">
    <property type="entry name" value="ABC2_membrane"/>
    <property type="match status" value="1"/>
</dbReference>
<dbReference type="PROSITE" id="PS51012">
    <property type="entry name" value="ABC_TM2"/>
    <property type="match status" value="1"/>
</dbReference>
<dbReference type="KEGG" id="sus:Acid_4640"/>
<keyword evidence="4 9" id="KW-1003">Cell membrane</keyword>
<sequence length="282" mass="31352">MTEQPGNMTATYVLRIKASGSWPSLRLKDLWEYRELLYFLVWRDIKVRYKQTALGAAWAILQPILTMLVFSLFFGRLAKVPSDGVPYPVFVYTALLPWQLFAFALTESSNSLVANQNLITKVYFPRLAVPIGAMLAGLVDFGISFLVLLGLLFYYGITPTITLLALPLFLLLAIAAALGVGLWLCALNVQYRDVRYTIPFLTQFWMFATPVAYSSSLVPAQWRALYGLNPMAGVVEGFRWALLGKTPAPGPLLAVSVAVVVVILVGGLYYFRSMEKTFADVV</sequence>
<dbReference type="STRING" id="234267.Acid_4640"/>
<accession>Q01XL6</accession>
<dbReference type="GO" id="GO:0140359">
    <property type="term" value="F:ABC-type transporter activity"/>
    <property type="evidence" value="ECO:0007669"/>
    <property type="project" value="InterPro"/>
</dbReference>
<organism evidence="11">
    <name type="scientific">Solibacter usitatus (strain Ellin6076)</name>
    <dbReference type="NCBI Taxonomy" id="234267"/>
    <lineage>
        <taxon>Bacteria</taxon>
        <taxon>Pseudomonadati</taxon>
        <taxon>Acidobacteriota</taxon>
        <taxon>Terriglobia</taxon>
        <taxon>Bryobacterales</taxon>
        <taxon>Solibacteraceae</taxon>
        <taxon>Candidatus Solibacter</taxon>
    </lineage>
</organism>
<evidence type="ECO:0000256" key="4">
    <source>
        <dbReference type="ARBA" id="ARBA00022475"/>
    </source>
</evidence>
<comment type="similarity">
    <text evidence="2 9">Belongs to the ABC-2 integral membrane protein family.</text>
</comment>
<comment type="subcellular location">
    <subcellularLocation>
        <location evidence="1">Cell inner membrane</location>
        <topology evidence="1">Multi-pass membrane protein</topology>
    </subcellularLocation>
    <subcellularLocation>
        <location evidence="9">Cell membrane</location>
        <topology evidence="9">Multi-pass membrane protein</topology>
    </subcellularLocation>
</comment>
<feature type="transmembrane region" description="Helical" evidence="9">
    <location>
        <begin position="127"/>
        <end position="155"/>
    </location>
</feature>
<dbReference type="OrthoDB" id="9786910at2"/>
<keyword evidence="8 9" id="KW-0472">Membrane</keyword>